<name>A0A9P6CRJ9_9AGAR</name>
<dbReference type="EMBL" id="MU155299">
    <property type="protein sequence ID" value="KAF9476287.1"/>
    <property type="molecule type" value="Genomic_DNA"/>
</dbReference>
<organism evidence="1 2">
    <name type="scientific">Pholiota conissans</name>
    <dbReference type="NCBI Taxonomy" id="109636"/>
    <lineage>
        <taxon>Eukaryota</taxon>
        <taxon>Fungi</taxon>
        <taxon>Dikarya</taxon>
        <taxon>Basidiomycota</taxon>
        <taxon>Agaricomycotina</taxon>
        <taxon>Agaricomycetes</taxon>
        <taxon>Agaricomycetidae</taxon>
        <taxon>Agaricales</taxon>
        <taxon>Agaricineae</taxon>
        <taxon>Strophariaceae</taxon>
        <taxon>Pholiota</taxon>
    </lineage>
</organism>
<accession>A0A9P6CRJ9</accession>
<protein>
    <submittedName>
        <fullName evidence="1">Uncharacterized protein</fullName>
    </submittedName>
</protein>
<proteinExistence type="predicted"/>
<reference evidence="1" key="1">
    <citation type="submission" date="2020-11" db="EMBL/GenBank/DDBJ databases">
        <authorList>
            <consortium name="DOE Joint Genome Institute"/>
            <person name="Ahrendt S."/>
            <person name="Riley R."/>
            <person name="Andreopoulos W."/>
            <person name="Labutti K."/>
            <person name="Pangilinan J."/>
            <person name="Ruiz-Duenas F.J."/>
            <person name="Barrasa J.M."/>
            <person name="Sanchez-Garcia M."/>
            <person name="Camarero S."/>
            <person name="Miyauchi S."/>
            <person name="Serrano A."/>
            <person name="Linde D."/>
            <person name="Babiker R."/>
            <person name="Drula E."/>
            <person name="Ayuso-Fernandez I."/>
            <person name="Pacheco R."/>
            <person name="Padilla G."/>
            <person name="Ferreira P."/>
            <person name="Barriuso J."/>
            <person name="Kellner H."/>
            <person name="Castanera R."/>
            <person name="Alfaro M."/>
            <person name="Ramirez L."/>
            <person name="Pisabarro A.G."/>
            <person name="Kuo A."/>
            <person name="Tritt A."/>
            <person name="Lipzen A."/>
            <person name="He G."/>
            <person name="Yan M."/>
            <person name="Ng V."/>
            <person name="Cullen D."/>
            <person name="Martin F."/>
            <person name="Rosso M.-N."/>
            <person name="Henrissat B."/>
            <person name="Hibbett D."/>
            <person name="Martinez A.T."/>
            <person name="Grigoriev I.V."/>
        </authorList>
    </citation>
    <scope>NUCLEOTIDE SEQUENCE</scope>
    <source>
        <strain evidence="1">CIRM-BRFM 674</strain>
    </source>
</reference>
<dbReference type="AlphaFoldDB" id="A0A9P6CRJ9"/>
<keyword evidence="2" id="KW-1185">Reference proteome</keyword>
<gene>
    <name evidence="1" type="ORF">BDN70DRAFT_183129</name>
</gene>
<evidence type="ECO:0000313" key="2">
    <source>
        <dbReference type="Proteomes" id="UP000807469"/>
    </source>
</evidence>
<evidence type="ECO:0000313" key="1">
    <source>
        <dbReference type="EMBL" id="KAF9476287.1"/>
    </source>
</evidence>
<comment type="caution">
    <text evidence="1">The sequence shown here is derived from an EMBL/GenBank/DDBJ whole genome shotgun (WGS) entry which is preliminary data.</text>
</comment>
<dbReference type="Proteomes" id="UP000807469">
    <property type="component" value="Unassembled WGS sequence"/>
</dbReference>
<sequence length="91" mass="10323">MCFGYVVPCKDLIACAKKTWHWKELNGHVYGAYGCQNACTLFCDWSLDEPVIGIATNTSRENMTLNTPENVEALKTVLERTDDPQWIRLAI</sequence>